<keyword evidence="3" id="KW-1185">Reference proteome</keyword>
<dbReference type="Proteomes" id="UP000479000">
    <property type="component" value="Unassembled WGS sequence"/>
</dbReference>
<feature type="region of interest" description="Disordered" evidence="1">
    <location>
        <begin position="51"/>
        <end position="76"/>
    </location>
</feature>
<evidence type="ECO:0000313" key="3">
    <source>
        <dbReference type="Proteomes" id="UP000479000"/>
    </source>
</evidence>
<sequence length="108" mass="11863">MEMPLNPVSKPELRSVIRFLTAKNESAINIHRELVSVYGEDSSKAVEIQAGSEEAAEEGEMGVPEPPIGRPLAAYPLPAGRPEGRPRFRLRTFPLVLTVLCLSADWAH</sequence>
<proteinExistence type="predicted"/>
<evidence type="ECO:0008006" key="4">
    <source>
        <dbReference type="Google" id="ProtNLM"/>
    </source>
</evidence>
<protein>
    <recommendedName>
        <fullName evidence="4">Mos1 transposase HTH domain-containing protein</fullName>
    </recommendedName>
</protein>
<evidence type="ECO:0000313" key="2">
    <source>
        <dbReference type="EMBL" id="CAA9994524.1"/>
    </source>
</evidence>
<accession>A0A6H5FXS0</accession>
<reference evidence="2 3" key="1">
    <citation type="submission" date="2020-02" db="EMBL/GenBank/DDBJ databases">
        <authorList>
            <person name="Ferguson B K."/>
        </authorList>
    </citation>
    <scope>NUCLEOTIDE SEQUENCE [LARGE SCALE GENOMIC DNA]</scope>
</reference>
<dbReference type="EMBL" id="CADCXU010001997">
    <property type="protein sequence ID" value="CAA9994524.1"/>
    <property type="molecule type" value="Genomic_DNA"/>
</dbReference>
<dbReference type="OrthoDB" id="6623636at2759"/>
<organism evidence="2 3">
    <name type="scientific">Nesidiocoris tenuis</name>
    <dbReference type="NCBI Taxonomy" id="355587"/>
    <lineage>
        <taxon>Eukaryota</taxon>
        <taxon>Metazoa</taxon>
        <taxon>Ecdysozoa</taxon>
        <taxon>Arthropoda</taxon>
        <taxon>Hexapoda</taxon>
        <taxon>Insecta</taxon>
        <taxon>Pterygota</taxon>
        <taxon>Neoptera</taxon>
        <taxon>Paraneoptera</taxon>
        <taxon>Hemiptera</taxon>
        <taxon>Heteroptera</taxon>
        <taxon>Panheteroptera</taxon>
        <taxon>Cimicomorpha</taxon>
        <taxon>Miridae</taxon>
        <taxon>Dicyphina</taxon>
        <taxon>Nesidiocoris</taxon>
    </lineage>
</organism>
<evidence type="ECO:0000256" key="1">
    <source>
        <dbReference type="SAM" id="MobiDB-lite"/>
    </source>
</evidence>
<name>A0A6H5FXS0_9HEMI</name>
<gene>
    <name evidence="2" type="ORF">NTEN_LOCUS1340</name>
</gene>
<dbReference type="AlphaFoldDB" id="A0A6H5FXS0"/>